<dbReference type="Pfam" id="PF02465">
    <property type="entry name" value="FliD_N"/>
    <property type="match status" value="1"/>
</dbReference>
<protein>
    <recommendedName>
        <fullName evidence="5">Flagellar hook-associated protein 2</fullName>
        <shortName evidence="5">HAP2</shortName>
    </recommendedName>
    <alternativeName>
        <fullName evidence="5">Flagellar cap protein</fullName>
    </alternativeName>
</protein>
<keyword evidence="9" id="KW-1185">Reference proteome</keyword>
<dbReference type="InterPro" id="IPR010809">
    <property type="entry name" value="FliD_C"/>
</dbReference>
<keyword evidence="4 5" id="KW-0975">Bacterial flagellum</keyword>
<keyword evidence="3" id="KW-0175">Coiled coil</keyword>
<dbReference type="RefSeq" id="WP_028533411.1">
    <property type="nucleotide sequence ID" value="NZ_JAMDLY010000006.1"/>
</dbReference>
<comment type="caution">
    <text evidence="8">The sequence shown here is derived from an EMBL/GenBank/DDBJ whole genome shotgun (WGS) entry which is preliminary data.</text>
</comment>
<feature type="domain" description="Flagellar hook-associated protein 2 N-terminal" evidence="6">
    <location>
        <begin position="11"/>
        <end position="105"/>
    </location>
</feature>
<evidence type="ECO:0000259" key="6">
    <source>
        <dbReference type="Pfam" id="PF02465"/>
    </source>
</evidence>
<dbReference type="Pfam" id="PF07195">
    <property type="entry name" value="FliD_C"/>
    <property type="match status" value="1"/>
</dbReference>
<keyword evidence="8" id="KW-0282">Flagellum</keyword>
<reference evidence="8 9" key="1">
    <citation type="submission" date="2022-05" db="EMBL/GenBank/DDBJ databases">
        <title>Genome Sequencing of Bee-Associated Microbes.</title>
        <authorList>
            <person name="Dunlap C."/>
        </authorList>
    </citation>
    <scope>NUCLEOTIDE SEQUENCE [LARGE SCALE GENOMIC DNA]</scope>
    <source>
        <strain evidence="8 9">NRRL NRS-750</strain>
    </source>
</reference>
<comment type="subunit">
    <text evidence="2 5">Homopentamer.</text>
</comment>
<evidence type="ECO:0000256" key="5">
    <source>
        <dbReference type="RuleBase" id="RU362066"/>
    </source>
</evidence>
<feature type="domain" description="Flagellar hook-associated protein 2 C-terminal" evidence="7">
    <location>
        <begin position="221"/>
        <end position="488"/>
    </location>
</feature>
<keyword evidence="8" id="KW-0966">Cell projection</keyword>
<evidence type="ECO:0000256" key="3">
    <source>
        <dbReference type="ARBA" id="ARBA00023054"/>
    </source>
</evidence>
<name>A0ABT4E4J4_PAEAL</name>
<evidence type="ECO:0000313" key="8">
    <source>
        <dbReference type="EMBL" id="MCY9528643.1"/>
    </source>
</evidence>
<evidence type="ECO:0000256" key="1">
    <source>
        <dbReference type="ARBA" id="ARBA00009764"/>
    </source>
</evidence>
<dbReference type="Proteomes" id="UP001527090">
    <property type="component" value="Unassembled WGS sequence"/>
</dbReference>
<keyword evidence="5" id="KW-0964">Secreted</keyword>
<evidence type="ECO:0000256" key="2">
    <source>
        <dbReference type="ARBA" id="ARBA00011255"/>
    </source>
</evidence>
<gene>
    <name evidence="8" type="primary">fliD</name>
    <name evidence="8" type="ORF">M5X04_04730</name>
</gene>
<dbReference type="PANTHER" id="PTHR30288:SF0">
    <property type="entry name" value="FLAGELLAR HOOK-ASSOCIATED PROTEIN 2"/>
    <property type="match status" value="1"/>
</dbReference>
<evidence type="ECO:0000313" key="9">
    <source>
        <dbReference type="Proteomes" id="UP001527090"/>
    </source>
</evidence>
<comment type="function">
    <text evidence="5">Required for morphogenesis and for the elongation of the flagellar filament by facilitating polymerization of the flagellin monomers at the tip of growing filament. Forms a capping structure, which prevents flagellin subunits (transported through the central channel of the flagellum) from leaking out without polymerization at the distal end.</text>
</comment>
<proteinExistence type="inferred from homology"/>
<comment type="subcellular location">
    <subcellularLocation>
        <location evidence="5">Secreted</location>
    </subcellularLocation>
    <subcellularLocation>
        <location evidence="5">Bacterial flagellum</location>
    </subcellularLocation>
</comment>
<evidence type="ECO:0000256" key="4">
    <source>
        <dbReference type="ARBA" id="ARBA00023143"/>
    </source>
</evidence>
<dbReference type="InterPro" id="IPR040026">
    <property type="entry name" value="FliD"/>
</dbReference>
<accession>A0ABT4E4J4</accession>
<dbReference type="PANTHER" id="PTHR30288">
    <property type="entry name" value="FLAGELLAR CAP/ASSEMBLY PROTEIN FLID"/>
    <property type="match status" value="1"/>
</dbReference>
<sequence length="499" mass="55228">MPIRINGMSSSGLDIDKLVSDLMRAERAPLVKKTQNRDLLRLRTDMYREVNTKLMALKDNANAIRFGASFTSVKATSSNENAVKVSGSNPSKVTTSIEVKELASQAMKQSVGKVTKGTGLDLDSSLIANKDKFNTVPDVQAGDLSFEINGVEVQYKADDTIQSIMNKVNQSNAGVVLSYDSAADKFVFIGKQTGTQSKIEVSDNKGSFMSSIGMDGKVENGKDATVIINGVESNRSSNTFTQDGVTYDLLQKTTAPVTIKNTSDTSDLMNKIKDFVKVYNDAIGLVNKLTKEKTVKGYDPLTKEQKKEMNEDEIKEWEKYTKKGLLKNDNTLDSLARELRSFMIAEIPDGSGGTMSLFDIGLSTTKFDNNAKQFSEDAGKIVIDEKKLMKMLEENPQAVESVLTRTDANSNQEGFLHRTYRKLNDTISALNKKAGRIGNSYVDASTELGKQSSKMELDIKMLEQKMLKKEDGYYKKFAAMEKAIVQNNSQLNFLMQNMQ</sequence>
<dbReference type="EMBL" id="JAMDLY010000006">
    <property type="protein sequence ID" value="MCY9528643.1"/>
    <property type="molecule type" value="Genomic_DNA"/>
</dbReference>
<dbReference type="InterPro" id="IPR003481">
    <property type="entry name" value="FliD_N"/>
</dbReference>
<organism evidence="8 9">
    <name type="scientific">Paenibacillus alvei</name>
    <name type="common">Bacillus alvei</name>
    <dbReference type="NCBI Taxonomy" id="44250"/>
    <lineage>
        <taxon>Bacteria</taxon>
        <taxon>Bacillati</taxon>
        <taxon>Bacillota</taxon>
        <taxon>Bacilli</taxon>
        <taxon>Bacillales</taxon>
        <taxon>Paenibacillaceae</taxon>
        <taxon>Paenibacillus</taxon>
    </lineage>
</organism>
<evidence type="ECO:0000259" key="7">
    <source>
        <dbReference type="Pfam" id="PF07195"/>
    </source>
</evidence>
<keyword evidence="8" id="KW-0969">Cilium</keyword>
<comment type="similarity">
    <text evidence="1 5">Belongs to the FliD family.</text>
</comment>